<evidence type="ECO:0000256" key="5">
    <source>
        <dbReference type="ARBA" id="ARBA00042627"/>
    </source>
</evidence>
<dbReference type="OrthoDB" id="9807558at2"/>
<dbReference type="GO" id="GO:0045892">
    <property type="term" value="P:negative regulation of DNA-templated transcription"/>
    <property type="evidence" value="ECO:0007669"/>
    <property type="project" value="TreeGrafter"/>
</dbReference>
<dbReference type="SMART" id="SM00346">
    <property type="entry name" value="HTH_ICLR"/>
    <property type="match status" value="1"/>
</dbReference>
<dbReference type="PROSITE" id="PS51078">
    <property type="entry name" value="ICLR_ED"/>
    <property type="match status" value="1"/>
</dbReference>
<reference evidence="8 9" key="1">
    <citation type="submission" date="2014-12" db="EMBL/GenBank/DDBJ databases">
        <title>16Stimator: statistical estimation of ribosomal gene copy numbers from draft genome assemblies.</title>
        <authorList>
            <person name="Perisin M.A."/>
            <person name="Vetter M."/>
            <person name="Gilbert J.A."/>
            <person name="Bergelson J."/>
        </authorList>
    </citation>
    <scope>NUCLEOTIDE SEQUENCE [LARGE SCALE GENOMIC DNA]</scope>
    <source>
        <strain evidence="8 9">MEJ086</strain>
    </source>
</reference>
<dbReference type="Pfam" id="PF09339">
    <property type="entry name" value="HTH_IclR"/>
    <property type="match status" value="1"/>
</dbReference>
<dbReference type="Proteomes" id="UP000032068">
    <property type="component" value="Unassembled WGS sequence"/>
</dbReference>
<dbReference type="InterPro" id="IPR014757">
    <property type="entry name" value="Tscrpt_reg_IclR_C"/>
</dbReference>
<evidence type="ECO:0000256" key="2">
    <source>
        <dbReference type="ARBA" id="ARBA00023125"/>
    </source>
</evidence>
<dbReference type="RefSeq" id="WP_042552382.1">
    <property type="nucleotide sequence ID" value="NZ_JXQW01000006.1"/>
</dbReference>
<name>A0A0D0KZ30_9PSED</name>
<evidence type="ECO:0000256" key="3">
    <source>
        <dbReference type="ARBA" id="ARBA00023163"/>
    </source>
</evidence>
<dbReference type="InterPro" id="IPR029016">
    <property type="entry name" value="GAF-like_dom_sf"/>
</dbReference>
<evidence type="ECO:0000313" key="9">
    <source>
        <dbReference type="Proteomes" id="UP000032068"/>
    </source>
</evidence>
<comment type="caution">
    <text evidence="8">The sequence shown here is derived from an EMBL/GenBank/DDBJ whole genome shotgun (WGS) entry which is preliminary data.</text>
</comment>
<evidence type="ECO:0000259" key="6">
    <source>
        <dbReference type="PROSITE" id="PS51077"/>
    </source>
</evidence>
<feature type="domain" description="HTH iclR-type" evidence="6">
    <location>
        <begin position="13"/>
        <end position="74"/>
    </location>
</feature>
<evidence type="ECO:0000256" key="1">
    <source>
        <dbReference type="ARBA" id="ARBA00023015"/>
    </source>
</evidence>
<dbReference type="InterPro" id="IPR005471">
    <property type="entry name" value="Tscrpt_reg_IclR_N"/>
</dbReference>
<dbReference type="Gene3D" id="3.30.450.40">
    <property type="match status" value="1"/>
</dbReference>
<dbReference type="PANTHER" id="PTHR30136:SF24">
    <property type="entry name" value="HTH-TYPE TRANSCRIPTIONAL REPRESSOR ALLR"/>
    <property type="match status" value="1"/>
</dbReference>
<organism evidence="8 9">
    <name type="scientific">Pseudomonas fulva</name>
    <dbReference type="NCBI Taxonomy" id="47880"/>
    <lineage>
        <taxon>Bacteria</taxon>
        <taxon>Pseudomonadati</taxon>
        <taxon>Pseudomonadota</taxon>
        <taxon>Gammaproteobacteria</taxon>
        <taxon>Pseudomonadales</taxon>
        <taxon>Pseudomonadaceae</taxon>
        <taxon>Pseudomonas</taxon>
    </lineage>
</organism>
<protein>
    <recommendedName>
        <fullName evidence="4">HTH-type transcriptional repressor AllR</fullName>
    </recommendedName>
    <alternativeName>
        <fullName evidence="5">Negative regulator of allantoin and glyoxylate utilization operons</fullName>
    </alternativeName>
</protein>
<dbReference type="InterPro" id="IPR050707">
    <property type="entry name" value="HTH_MetabolicPath_Reg"/>
</dbReference>
<dbReference type="EMBL" id="JXQW01000006">
    <property type="protein sequence ID" value="KIQ05236.1"/>
    <property type="molecule type" value="Genomic_DNA"/>
</dbReference>
<dbReference type="Gene3D" id="1.10.10.10">
    <property type="entry name" value="Winged helix-like DNA-binding domain superfamily/Winged helix DNA-binding domain"/>
    <property type="match status" value="1"/>
</dbReference>
<accession>A0A0D0KZ30</accession>
<evidence type="ECO:0000313" key="8">
    <source>
        <dbReference type="EMBL" id="KIQ05236.1"/>
    </source>
</evidence>
<evidence type="ECO:0000256" key="4">
    <source>
        <dbReference type="ARBA" id="ARBA00040379"/>
    </source>
</evidence>
<dbReference type="PROSITE" id="PS51077">
    <property type="entry name" value="HTH_ICLR"/>
    <property type="match status" value="1"/>
</dbReference>
<keyword evidence="2" id="KW-0238">DNA-binding</keyword>
<dbReference type="InterPro" id="IPR036388">
    <property type="entry name" value="WH-like_DNA-bd_sf"/>
</dbReference>
<dbReference type="GO" id="GO:0003677">
    <property type="term" value="F:DNA binding"/>
    <property type="evidence" value="ECO:0007669"/>
    <property type="project" value="UniProtKB-KW"/>
</dbReference>
<dbReference type="SUPFAM" id="SSF55781">
    <property type="entry name" value="GAF domain-like"/>
    <property type="match status" value="1"/>
</dbReference>
<dbReference type="AlphaFoldDB" id="A0A0D0KZ30"/>
<sequence length="265" mass="28379">MPDKNNNQAPTGAQALFRGLAVIDAVAQGASSLVDIGATIGCTRSTTHRLIAALVQAGYLRGIGGSAGGYQLGPKLIELGYKARAQMPLANVARPHLEALARLTQDTVHLGVRDDGDVLYIEKLPSSRGLEMRSRIGLRMPLALTGIGKSLMLDLPEAQWQELYQQGLQRRAGQSGLREEFTPWDDFRGLMSGYAEGGFSFDLEENELGVRCVAAPVRDASGQIVAALSVASAIPYMPEARLHELRPDVIACAIAISRELGWSAS</sequence>
<evidence type="ECO:0000259" key="7">
    <source>
        <dbReference type="PROSITE" id="PS51078"/>
    </source>
</evidence>
<proteinExistence type="predicted"/>
<keyword evidence="1" id="KW-0805">Transcription regulation</keyword>
<dbReference type="PANTHER" id="PTHR30136">
    <property type="entry name" value="HELIX-TURN-HELIX TRANSCRIPTIONAL REGULATOR, ICLR FAMILY"/>
    <property type="match status" value="1"/>
</dbReference>
<dbReference type="InterPro" id="IPR036390">
    <property type="entry name" value="WH_DNA-bd_sf"/>
</dbReference>
<dbReference type="GO" id="GO:0003700">
    <property type="term" value="F:DNA-binding transcription factor activity"/>
    <property type="evidence" value="ECO:0007669"/>
    <property type="project" value="TreeGrafter"/>
</dbReference>
<gene>
    <name evidence="8" type="ORF">RU08_03305</name>
</gene>
<dbReference type="Pfam" id="PF01614">
    <property type="entry name" value="IclR_C"/>
    <property type="match status" value="1"/>
</dbReference>
<keyword evidence="3" id="KW-0804">Transcription</keyword>
<feature type="domain" description="IclR-ED" evidence="7">
    <location>
        <begin position="75"/>
        <end position="262"/>
    </location>
</feature>
<dbReference type="SUPFAM" id="SSF46785">
    <property type="entry name" value="Winged helix' DNA-binding domain"/>
    <property type="match status" value="1"/>
</dbReference>